<organism evidence="5 6">
    <name type="scientific">Enterococcus faecium</name>
    <name type="common">Streptococcus faecium</name>
    <dbReference type="NCBI Taxonomy" id="1352"/>
    <lineage>
        <taxon>Bacteria</taxon>
        <taxon>Bacillati</taxon>
        <taxon>Bacillota</taxon>
        <taxon>Bacilli</taxon>
        <taxon>Lactobacillales</taxon>
        <taxon>Enterococcaceae</taxon>
        <taxon>Enterococcus</taxon>
    </lineage>
</organism>
<evidence type="ECO:0000313" key="6">
    <source>
        <dbReference type="Proteomes" id="UP000448762"/>
    </source>
</evidence>
<dbReference type="InterPro" id="IPR049492">
    <property type="entry name" value="BD-FAE-like_dom"/>
</dbReference>
<protein>
    <submittedName>
        <fullName evidence="5">Alpha/beta hydrolase</fullName>
    </submittedName>
</protein>
<dbReference type="PANTHER" id="PTHR48081">
    <property type="entry name" value="AB HYDROLASE SUPERFAMILY PROTEIN C4A8.06C"/>
    <property type="match status" value="1"/>
</dbReference>
<sequence length="354" mass="39101">MKKIVGTLLLVLLATGIVGCSSRDSQESKTTRNEDKSNNKSKESTYEIRPGTDGFTQKYDDLPEAYQVSASFSTSAMNQRPPLPEGNQTVLTAVPNPKETEVFYLWEEGNAPAQTVVDSNRTGYYDPYDFRPYVTVLPVPAGVEVKGAVVLLAGGAFQFRGDYTDTLPTAVQLREHGYVCFVVDYRLRPYSQEEGALDVGRAVRFIRKNAEIYDIDSKNIAVMGYSAGGIQAGEFFISADGDVNGSYLDDEYQPDELDEIPAVASACGMIYSFYGRLSVASLDVEKLQEADLPPTFYCYGTEDTFYRQFEAQVVLMDEVGIATKTIVLDKWPHGFGGNGGWVGDYAAWLEEIFT</sequence>
<dbReference type="PANTHER" id="PTHR48081:SF6">
    <property type="entry name" value="PEPTIDASE S9 PROLYL OLIGOPEPTIDASE CATALYTIC DOMAIN-CONTAINING PROTEIN"/>
    <property type="match status" value="1"/>
</dbReference>
<evidence type="ECO:0000256" key="3">
    <source>
        <dbReference type="SAM" id="SignalP"/>
    </source>
</evidence>
<dbReference type="EMBL" id="QOVC01000001">
    <property type="protein sequence ID" value="KAA0692803.1"/>
    <property type="molecule type" value="Genomic_DNA"/>
</dbReference>
<dbReference type="InterPro" id="IPR050300">
    <property type="entry name" value="GDXG_lipolytic_enzyme"/>
</dbReference>
<dbReference type="PROSITE" id="PS51257">
    <property type="entry name" value="PROKAR_LIPOPROTEIN"/>
    <property type="match status" value="1"/>
</dbReference>
<feature type="chain" id="PRO_5039357900" evidence="3">
    <location>
        <begin position="21"/>
        <end position="354"/>
    </location>
</feature>
<feature type="signal peptide" evidence="3">
    <location>
        <begin position="1"/>
        <end position="20"/>
    </location>
</feature>
<feature type="compositionally biased region" description="Basic and acidic residues" evidence="2">
    <location>
        <begin position="24"/>
        <end position="46"/>
    </location>
</feature>
<dbReference type="Gene3D" id="3.40.50.1820">
    <property type="entry name" value="alpha/beta hydrolase"/>
    <property type="match status" value="1"/>
</dbReference>
<dbReference type="InterPro" id="IPR029058">
    <property type="entry name" value="AB_hydrolase_fold"/>
</dbReference>
<keyword evidence="1 5" id="KW-0378">Hydrolase</keyword>
<comment type="caution">
    <text evidence="5">The sequence shown here is derived from an EMBL/GenBank/DDBJ whole genome shotgun (WGS) entry which is preliminary data.</text>
</comment>
<feature type="region of interest" description="Disordered" evidence="2">
    <location>
        <begin position="22"/>
        <end position="54"/>
    </location>
</feature>
<proteinExistence type="predicted"/>
<dbReference type="RefSeq" id="WP_149557773.1">
    <property type="nucleotide sequence ID" value="NZ_JADBBV010000008.1"/>
</dbReference>
<name>A0A7V7KVL9_ENTFC</name>
<evidence type="ECO:0000256" key="2">
    <source>
        <dbReference type="SAM" id="MobiDB-lite"/>
    </source>
</evidence>
<reference evidence="5 6" key="1">
    <citation type="submission" date="2018-07" db="EMBL/GenBank/DDBJ databases">
        <title>High quality draft genome sequencing of Enterococcus faecium exhibiting probiotic potential isolated from mucus of freshwater fish.</title>
        <authorList>
            <person name="El-Jeni R."/>
            <person name="Ghedira K."/>
            <person name="Abdelhak S."/>
            <person name="El-Bour M."/>
            <person name="Bouhaouala-Zahar B."/>
        </authorList>
    </citation>
    <scope>NUCLEOTIDE SEQUENCE [LARGE SCALE GENOMIC DNA]</scope>
    <source>
        <strain evidence="5 6">R.A73</strain>
    </source>
</reference>
<dbReference type="GO" id="GO:0016787">
    <property type="term" value="F:hydrolase activity"/>
    <property type="evidence" value="ECO:0007669"/>
    <property type="project" value="UniProtKB-KW"/>
</dbReference>
<evidence type="ECO:0000256" key="1">
    <source>
        <dbReference type="ARBA" id="ARBA00022801"/>
    </source>
</evidence>
<dbReference type="AlphaFoldDB" id="A0A7V7KVL9"/>
<dbReference type="Pfam" id="PF20434">
    <property type="entry name" value="BD-FAE"/>
    <property type="match status" value="1"/>
</dbReference>
<dbReference type="SUPFAM" id="SSF53474">
    <property type="entry name" value="alpha/beta-Hydrolases"/>
    <property type="match status" value="1"/>
</dbReference>
<evidence type="ECO:0000313" key="5">
    <source>
        <dbReference type="EMBL" id="KAA0692803.1"/>
    </source>
</evidence>
<evidence type="ECO:0000259" key="4">
    <source>
        <dbReference type="Pfam" id="PF20434"/>
    </source>
</evidence>
<keyword evidence="3" id="KW-0732">Signal</keyword>
<dbReference type="Proteomes" id="UP000448762">
    <property type="component" value="Unassembled WGS sequence"/>
</dbReference>
<feature type="domain" description="BD-FAE-like" evidence="4">
    <location>
        <begin position="148"/>
        <end position="229"/>
    </location>
</feature>
<accession>A0A7V7KVL9</accession>
<gene>
    <name evidence="5" type="ORF">DTX73_00775</name>
</gene>